<organism evidence="3 4">
    <name type="scientific">Staurois parvus</name>
    <dbReference type="NCBI Taxonomy" id="386267"/>
    <lineage>
        <taxon>Eukaryota</taxon>
        <taxon>Metazoa</taxon>
        <taxon>Chordata</taxon>
        <taxon>Craniata</taxon>
        <taxon>Vertebrata</taxon>
        <taxon>Euteleostomi</taxon>
        <taxon>Amphibia</taxon>
        <taxon>Batrachia</taxon>
        <taxon>Anura</taxon>
        <taxon>Neobatrachia</taxon>
        <taxon>Ranoidea</taxon>
        <taxon>Ranidae</taxon>
        <taxon>Staurois</taxon>
    </lineage>
</organism>
<proteinExistence type="predicted"/>
<dbReference type="PANTHER" id="PTHR18460:SF3">
    <property type="entry name" value="TELO2-INTERACTING PROTEIN 1 HOMOLOG"/>
    <property type="match status" value="1"/>
</dbReference>
<dbReference type="InterPro" id="IPR057567">
    <property type="entry name" value="TPR_TTI1_C"/>
</dbReference>
<gene>
    <name evidence="3" type="ORF">SPARVUS_LOCUS11471296</name>
</gene>
<feature type="region of interest" description="Disordered" evidence="1">
    <location>
        <begin position="94"/>
        <end position="113"/>
    </location>
</feature>
<dbReference type="PANTHER" id="PTHR18460">
    <property type="entry name" value="TEL2 INTERACTING PROTEIN 1 TTI1 FAMILY MEMBER"/>
    <property type="match status" value="1"/>
</dbReference>
<dbReference type="InterPro" id="IPR052587">
    <property type="entry name" value="TELO2-interacting_protein_1"/>
</dbReference>
<evidence type="ECO:0000259" key="2">
    <source>
        <dbReference type="Pfam" id="PF24181"/>
    </source>
</evidence>
<evidence type="ECO:0000256" key="1">
    <source>
        <dbReference type="SAM" id="MobiDB-lite"/>
    </source>
</evidence>
<reference evidence="3" key="1">
    <citation type="submission" date="2023-05" db="EMBL/GenBank/DDBJ databases">
        <authorList>
            <person name="Stuckert A."/>
        </authorList>
    </citation>
    <scope>NUCLEOTIDE SEQUENCE</scope>
</reference>
<sequence length="113" mass="12437">MSLRSQALVSCHAGPVYSHTLGFKLQLAVLEGLGTLCVDLALGDRDLLDVIDSCMLYLSARQPKKLQEAAIRTFLYLSQLDPDIVWLYLCEQQSPPENTSPLPGTSSVERQTS</sequence>
<feature type="domain" description="TTI1 C-terminal TPR" evidence="2">
    <location>
        <begin position="2"/>
        <end position="86"/>
    </location>
</feature>
<keyword evidence="4" id="KW-1185">Reference proteome</keyword>
<dbReference type="EMBL" id="CATNWA010016479">
    <property type="protein sequence ID" value="CAI9593044.1"/>
    <property type="molecule type" value="Genomic_DNA"/>
</dbReference>
<protein>
    <recommendedName>
        <fullName evidence="2">TTI1 C-terminal TPR domain-containing protein</fullName>
    </recommendedName>
</protein>
<evidence type="ECO:0000313" key="3">
    <source>
        <dbReference type="EMBL" id="CAI9593044.1"/>
    </source>
</evidence>
<dbReference type="Pfam" id="PF24181">
    <property type="entry name" value="TPR_TTI1_C"/>
    <property type="match status" value="1"/>
</dbReference>
<comment type="caution">
    <text evidence="3">The sequence shown here is derived from an EMBL/GenBank/DDBJ whole genome shotgun (WGS) entry which is preliminary data.</text>
</comment>
<dbReference type="Proteomes" id="UP001162483">
    <property type="component" value="Unassembled WGS sequence"/>
</dbReference>
<evidence type="ECO:0000313" key="4">
    <source>
        <dbReference type="Proteomes" id="UP001162483"/>
    </source>
</evidence>
<accession>A0ABN9F927</accession>
<name>A0ABN9F927_9NEOB</name>